<reference evidence="2" key="1">
    <citation type="journal article" date="2015" name="Nature">
        <title>Complex archaea that bridge the gap between prokaryotes and eukaryotes.</title>
        <authorList>
            <person name="Spang A."/>
            <person name="Saw J.H."/>
            <person name="Jorgensen S.L."/>
            <person name="Zaremba-Niedzwiedzka K."/>
            <person name="Martijn J."/>
            <person name="Lind A.E."/>
            <person name="van Eijk R."/>
            <person name="Schleper C."/>
            <person name="Guy L."/>
            <person name="Ettema T.J."/>
        </authorList>
    </citation>
    <scope>NUCLEOTIDE SEQUENCE</scope>
</reference>
<evidence type="ECO:0000256" key="1">
    <source>
        <dbReference type="SAM" id="Phobius"/>
    </source>
</evidence>
<gene>
    <name evidence="2" type="ORF">LCGC14_2516000</name>
</gene>
<proteinExistence type="predicted"/>
<comment type="caution">
    <text evidence="2">The sequence shown here is derived from an EMBL/GenBank/DDBJ whole genome shotgun (WGS) entry which is preliminary data.</text>
</comment>
<keyword evidence="1" id="KW-0812">Transmembrane</keyword>
<accession>A0A0F9DR57</accession>
<dbReference type="EMBL" id="LAZR01040472">
    <property type="protein sequence ID" value="KKL14408.1"/>
    <property type="molecule type" value="Genomic_DNA"/>
</dbReference>
<dbReference type="AlphaFoldDB" id="A0A0F9DR57"/>
<keyword evidence="1" id="KW-0472">Membrane</keyword>
<feature type="non-terminal residue" evidence="2">
    <location>
        <position position="79"/>
    </location>
</feature>
<protein>
    <submittedName>
        <fullName evidence="2">Uncharacterized protein</fullName>
    </submittedName>
</protein>
<sequence length="79" mass="8936">MVRHNYGVSSMKISKQVPKENTTPVVFRVWNACPCDIIALFPVLCILVPFCLIKHFSLYSSFVLPVIELMGSLRHSLIS</sequence>
<evidence type="ECO:0000313" key="2">
    <source>
        <dbReference type="EMBL" id="KKL14408.1"/>
    </source>
</evidence>
<feature type="transmembrane region" description="Helical" evidence="1">
    <location>
        <begin position="29"/>
        <end position="53"/>
    </location>
</feature>
<organism evidence="2">
    <name type="scientific">marine sediment metagenome</name>
    <dbReference type="NCBI Taxonomy" id="412755"/>
    <lineage>
        <taxon>unclassified sequences</taxon>
        <taxon>metagenomes</taxon>
        <taxon>ecological metagenomes</taxon>
    </lineage>
</organism>
<keyword evidence="1" id="KW-1133">Transmembrane helix</keyword>
<name>A0A0F9DR57_9ZZZZ</name>